<organism evidence="1 2">
    <name type="scientific">Panagrolaimus sp. ES5</name>
    <dbReference type="NCBI Taxonomy" id="591445"/>
    <lineage>
        <taxon>Eukaryota</taxon>
        <taxon>Metazoa</taxon>
        <taxon>Ecdysozoa</taxon>
        <taxon>Nematoda</taxon>
        <taxon>Chromadorea</taxon>
        <taxon>Rhabditida</taxon>
        <taxon>Tylenchina</taxon>
        <taxon>Panagrolaimomorpha</taxon>
        <taxon>Panagrolaimoidea</taxon>
        <taxon>Panagrolaimidae</taxon>
        <taxon>Panagrolaimus</taxon>
    </lineage>
</organism>
<dbReference type="Proteomes" id="UP000887579">
    <property type="component" value="Unplaced"/>
</dbReference>
<evidence type="ECO:0000313" key="1">
    <source>
        <dbReference type="Proteomes" id="UP000887579"/>
    </source>
</evidence>
<protein>
    <submittedName>
        <fullName evidence="2">Uncharacterized protein</fullName>
    </submittedName>
</protein>
<accession>A0AC34GT12</accession>
<evidence type="ECO:0000313" key="2">
    <source>
        <dbReference type="WBParaSite" id="ES5_v2.g7966.t1"/>
    </source>
</evidence>
<reference evidence="2" key="1">
    <citation type="submission" date="2022-11" db="UniProtKB">
        <authorList>
            <consortium name="WormBaseParasite"/>
        </authorList>
    </citation>
    <scope>IDENTIFICATION</scope>
</reference>
<proteinExistence type="predicted"/>
<dbReference type="WBParaSite" id="ES5_v2.g7966.t1">
    <property type="protein sequence ID" value="ES5_v2.g7966.t1"/>
    <property type="gene ID" value="ES5_v2.g7966"/>
</dbReference>
<sequence length="142" mass="16904">YVKDNKKSFEKLYPNHPKAEELVTTLTEQIKLDFNMNLLTYLTQGEMKQCLAIFNKKRKDQDESELTMEEMKEMYENKDNRIELFNNPGITFSDTYGVVHFARFLKAGYNYYGNEVTGFEKFYVTFFYDLLCFAENFSSEYA</sequence>
<name>A0AC34GT12_9BILA</name>